<comment type="caution">
    <text evidence="1">The sequence shown here is derived from an EMBL/GenBank/DDBJ whole genome shotgun (WGS) entry which is preliminary data.</text>
</comment>
<organism evidence="1 2">
    <name type="scientific">Devosia insulae DS-56</name>
    <dbReference type="NCBI Taxonomy" id="1116389"/>
    <lineage>
        <taxon>Bacteria</taxon>
        <taxon>Pseudomonadati</taxon>
        <taxon>Pseudomonadota</taxon>
        <taxon>Alphaproteobacteria</taxon>
        <taxon>Hyphomicrobiales</taxon>
        <taxon>Devosiaceae</taxon>
        <taxon>Devosia</taxon>
    </lineage>
</organism>
<dbReference type="Proteomes" id="UP000095463">
    <property type="component" value="Unassembled WGS sequence"/>
</dbReference>
<evidence type="ECO:0000313" key="2">
    <source>
        <dbReference type="Proteomes" id="UP000095463"/>
    </source>
</evidence>
<proteinExistence type="predicted"/>
<name>A0A1E5XU25_9HYPH</name>
<accession>A0A1E5XU25</accession>
<evidence type="ECO:0000313" key="1">
    <source>
        <dbReference type="EMBL" id="OEO32097.1"/>
    </source>
</evidence>
<sequence length="176" mass="19639">MHILAIVVGIIAAAGVWYWRVKAAKEVVDDVGSVVGRVQGRIRMNNFKKKAEGSALASIEDPALAAAVFLHALANEKRDALYLAEPRIREELSRIVADTDLDEVVSYAQWAARDVADARDVVRRFKPLWRRKLTREERADLIVMAETVAELGEGDDHNQKLTLVTLRTALGPEQNR</sequence>
<protein>
    <recommendedName>
        <fullName evidence="3">Co-chaperone DjlA N-terminal domain-containing protein</fullName>
    </recommendedName>
</protein>
<reference evidence="1 2" key="1">
    <citation type="journal article" date="2015" name="Genome Announc.">
        <title>Genome Assemblies of Three Soil-Associated Devosia species: D. insulae, D. limi, and D. soli.</title>
        <authorList>
            <person name="Hassan Y.I."/>
            <person name="Lepp D."/>
            <person name="Zhou T."/>
        </authorList>
    </citation>
    <scope>NUCLEOTIDE SEQUENCE [LARGE SCALE GENOMIC DNA]</scope>
    <source>
        <strain evidence="1 2">DS-56</strain>
    </source>
</reference>
<keyword evidence="2" id="KW-1185">Reference proteome</keyword>
<dbReference type="AlphaFoldDB" id="A0A1E5XU25"/>
<dbReference type="EMBL" id="LAJE02000092">
    <property type="protein sequence ID" value="OEO32097.1"/>
    <property type="molecule type" value="Genomic_DNA"/>
</dbReference>
<gene>
    <name evidence="1" type="ORF">VW23_013140</name>
</gene>
<evidence type="ECO:0008006" key="3">
    <source>
        <dbReference type="Google" id="ProtNLM"/>
    </source>
</evidence>